<evidence type="ECO:0000256" key="3">
    <source>
        <dbReference type="ARBA" id="ARBA00010617"/>
    </source>
</evidence>
<dbReference type="InterPro" id="IPR002403">
    <property type="entry name" value="Cyt_P450_E_grp-IV"/>
</dbReference>
<name>A0A6V8H0H7_TALPI</name>
<evidence type="ECO:0000256" key="2">
    <source>
        <dbReference type="ARBA" id="ARBA00004370"/>
    </source>
</evidence>
<dbReference type="GO" id="GO:0020037">
    <property type="term" value="F:heme binding"/>
    <property type="evidence" value="ECO:0007669"/>
    <property type="project" value="InterPro"/>
</dbReference>
<dbReference type="GO" id="GO:0005506">
    <property type="term" value="F:iron ion binding"/>
    <property type="evidence" value="ECO:0007669"/>
    <property type="project" value="InterPro"/>
</dbReference>
<keyword evidence="4 12" id="KW-0349">Heme</keyword>
<dbReference type="PANTHER" id="PTHR24305">
    <property type="entry name" value="CYTOCHROME P450"/>
    <property type="match status" value="1"/>
</dbReference>
<dbReference type="GO" id="GO:0016705">
    <property type="term" value="F:oxidoreductase activity, acting on paired donors, with incorporation or reduction of molecular oxygen"/>
    <property type="evidence" value="ECO:0007669"/>
    <property type="project" value="InterPro"/>
</dbReference>
<evidence type="ECO:0000256" key="11">
    <source>
        <dbReference type="ARBA" id="ARBA00023136"/>
    </source>
</evidence>
<dbReference type="EMBL" id="DF933811">
    <property type="protein sequence ID" value="GAM34617.1"/>
    <property type="molecule type" value="Genomic_DNA"/>
</dbReference>
<dbReference type="GO" id="GO:0016020">
    <property type="term" value="C:membrane"/>
    <property type="evidence" value="ECO:0007669"/>
    <property type="project" value="UniProtKB-SubCell"/>
</dbReference>
<comment type="caution">
    <text evidence="14">The sequence shown here is derived from an EMBL/GenBank/DDBJ whole genome shotgun (WGS) entry which is preliminary data.</text>
</comment>
<sequence>MAIVWLDSTKNELTKTDWYDMVLPRTSTIFTRDEDEHTARRRLWDHALSVRNTNNIHIPRTLHHIKALHEFIDKANGEPILVNDMMAWYTFDAMGDLVYGQDFEMLKTGKWRPVVKQQQRALALLAPINDTIWIVRLAFAFAPFYGKIREFFKIIDFCDQRMAERIQSGAKKDDLASYFIEEYHALDGQRSLKERKALLSGNAVSAVIAGSDTTNPALTAVSYFLAKNPKDAEKVYQELQGIDVTDSIVLANLPHLNGVINETLRLFPPAMTINTRVTPSQGLWFDDTFIPGGIRVVAPKYTIMRSSEAFEDGASFIPERWYSRPEMVRIRAAFAPFGSGHRQCAGKHLALVQLRLVISSIVQKYILEFPPGFDAESVEKNLKDQVTCRPGPCWVVYKPRVSEMKRALDGNYSSII</sequence>
<keyword evidence="11" id="KW-0472">Membrane</keyword>
<keyword evidence="8 13" id="KW-0560">Oxidoreductase</keyword>
<keyword evidence="15" id="KW-1185">Reference proteome</keyword>
<dbReference type="Gene3D" id="1.10.630.10">
    <property type="entry name" value="Cytochrome P450"/>
    <property type="match status" value="1"/>
</dbReference>
<dbReference type="SUPFAM" id="SSF48264">
    <property type="entry name" value="Cytochrome P450"/>
    <property type="match status" value="1"/>
</dbReference>
<evidence type="ECO:0000313" key="14">
    <source>
        <dbReference type="EMBL" id="GAM34617.1"/>
    </source>
</evidence>
<keyword evidence="9 12" id="KW-0408">Iron</keyword>
<evidence type="ECO:0000256" key="9">
    <source>
        <dbReference type="ARBA" id="ARBA00023004"/>
    </source>
</evidence>
<comment type="cofactor">
    <cofactor evidence="1 12">
        <name>heme</name>
        <dbReference type="ChEBI" id="CHEBI:30413"/>
    </cofactor>
</comment>
<dbReference type="InterPro" id="IPR001128">
    <property type="entry name" value="Cyt_P450"/>
</dbReference>
<evidence type="ECO:0000256" key="10">
    <source>
        <dbReference type="ARBA" id="ARBA00023033"/>
    </source>
</evidence>
<dbReference type="PROSITE" id="PS00086">
    <property type="entry name" value="CYTOCHROME_P450"/>
    <property type="match status" value="1"/>
</dbReference>
<gene>
    <name evidence="14" type="ORF">TCE0_015f02305</name>
</gene>
<proteinExistence type="inferred from homology"/>
<dbReference type="InterPro" id="IPR050121">
    <property type="entry name" value="Cytochrome_P450_monoxygenase"/>
</dbReference>
<keyword evidence="7" id="KW-1133">Transmembrane helix</keyword>
<dbReference type="InterPro" id="IPR036396">
    <property type="entry name" value="Cyt_P450_sf"/>
</dbReference>
<evidence type="ECO:0000256" key="12">
    <source>
        <dbReference type="PIRSR" id="PIRSR602403-1"/>
    </source>
</evidence>
<keyword evidence="5" id="KW-0812">Transmembrane</keyword>
<evidence type="ECO:0000256" key="4">
    <source>
        <dbReference type="ARBA" id="ARBA00022617"/>
    </source>
</evidence>
<evidence type="ECO:0000256" key="5">
    <source>
        <dbReference type="ARBA" id="ARBA00022692"/>
    </source>
</evidence>
<feature type="binding site" description="axial binding residue" evidence="12">
    <location>
        <position position="344"/>
    </location>
    <ligand>
        <name>heme</name>
        <dbReference type="ChEBI" id="CHEBI:30413"/>
    </ligand>
    <ligandPart>
        <name>Fe</name>
        <dbReference type="ChEBI" id="CHEBI:18248"/>
    </ligandPart>
</feature>
<evidence type="ECO:0000256" key="6">
    <source>
        <dbReference type="ARBA" id="ARBA00022723"/>
    </source>
</evidence>
<dbReference type="PRINTS" id="PR00385">
    <property type="entry name" value="P450"/>
</dbReference>
<evidence type="ECO:0000256" key="7">
    <source>
        <dbReference type="ARBA" id="ARBA00022989"/>
    </source>
</evidence>
<keyword evidence="10 13" id="KW-0503">Monooxygenase</keyword>
<evidence type="ECO:0000313" key="15">
    <source>
        <dbReference type="Proteomes" id="UP000053095"/>
    </source>
</evidence>
<dbReference type="GO" id="GO:0004497">
    <property type="term" value="F:monooxygenase activity"/>
    <property type="evidence" value="ECO:0007669"/>
    <property type="project" value="UniProtKB-KW"/>
</dbReference>
<evidence type="ECO:0000256" key="1">
    <source>
        <dbReference type="ARBA" id="ARBA00001971"/>
    </source>
</evidence>
<dbReference type="AlphaFoldDB" id="A0A6V8H0H7"/>
<keyword evidence="6 12" id="KW-0479">Metal-binding</keyword>
<reference evidence="15" key="1">
    <citation type="journal article" date="2015" name="Genome Announc.">
        <title>Draft genome sequence of Talaromyces cellulolyticus strain Y-94, a source of lignocellulosic biomass-degrading enzymes.</title>
        <authorList>
            <person name="Fujii T."/>
            <person name="Koike H."/>
            <person name="Sawayama S."/>
            <person name="Yano S."/>
            <person name="Inoue H."/>
        </authorList>
    </citation>
    <scope>NUCLEOTIDE SEQUENCE [LARGE SCALE GENOMIC DNA]</scope>
    <source>
        <strain evidence="15">Y-94</strain>
    </source>
</reference>
<comment type="subcellular location">
    <subcellularLocation>
        <location evidence="2">Membrane</location>
    </subcellularLocation>
</comment>
<evidence type="ECO:0000256" key="13">
    <source>
        <dbReference type="RuleBase" id="RU000461"/>
    </source>
</evidence>
<dbReference type="Pfam" id="PF00067">
    <property type="entry name" value="p450"/>
    <property type="match status" value="1"/>
</dbReference>
<organism evidence="14 15">
    <name type="scientific">Talaromyces pinophilus</name>
    <name type="common">Penicillium pinophilum</name>
    <dbReference type="NCBI Taxonomy" id="128442"/>
    <lineage>
        <taxon>Eukaryota</taxon>
        <taxon>Fungi</taxon>
        <taxon>Dikarya</taxon>
        <taxon>Ascomycota</taxon>
        <taxon>Pezizomycotina</taxon>
        <taxon>Eurotiomycetes</taxon>
        <taxon>Eurotiomycetidae</taxon>
        <taxon>Eurotiales</taxon>
        <taxon>Trichocomaceae</taxon>
        <taxon>Talaromyces</taxon>
        <taxon>Talaromyces sect. Talaromyces</taxon>
    </lineage>
</organism>
<dbReference type="Proteomes" id="UP000053095">
    <property type="component" value="Unassembled WGS sequence"/>
</dbReference>
<dbReference type="PRINTS" id="PR00465">
    <property type="entry name" value="EP450IV"/>
</dbReference>
<evidence type="ECO:0000256" key="8">
    <source>
        <dbReference type="ARBA" id="ARBA00023002"/>
    </source>
</evidence>
<dbReference type="InterPro" id="IPR017972">
    <property type="entry name" value="Cyt_P450_CS"/>
</dbReference>
<protein>
    <submittedName>
        <fullName evidence="14">Cytochrome P450</fullName>
    </submittedName>
</protein>
<accession>A0A6V8H0H7</accession>
<comment type="similarity">
    <text evidence="3 13">Belongs to the cytochrome P450 family.</text>
</comment>
<dbReference type="PANTHER" id="PTHR24305:SF112">
    <property type="entry name" value="L-ORNITHINE-N5-MONOOXYGENASE (EUROFUNG)"/>
    <property type="match status" value="1"/>
</dbReference>